<sequence>MHKKKTTLTALRSAEHYLERAKSSIQTDHAESAEDQLSAALLMITRALKATAKPKGRKRRG</sequence>
<name>F8F5Y8_PAEMK</name>
<reference evidence="2" key="1">
    <citation type="submission" date="2011-06" db="EMBL/GenBank/DDBJ databases">
        <title>Complete genome sequence of Paenibacillus mucilaginosus KNP414.</title>
        <authorList>
            <person name="Wang J."/>
            <person name="Hu S."/>
            <person name="Hu X."/>
            <person name="Zhang B."/>
            <person name="Dong D."/>
            <person name="Zhang S."/>
            <person name="Zhao K."/>
            <person name="Wu D."/>
        </authorList>
    </citation>
    <scope>NUCLEOTIDE SEQUENCE [LARGE SCALE GENOMIC DNA]</scope>
    <source>
        <strain evidence="2">KNP414</strain>
    </source>
</reference>
<reference evidence="1 2" key="2">
    <citation type="journal article" date="2013" name="Genome Announc.">
        <title>Genome Sequence of Growth-Improving Paenibacillus mucilaginosus Strain KNP414.</title>
        <authorList>
            <person name="Lu J.J."/>
            <person name="Wang J.F."/>
            <person name="Hu X.F."/>
        </authorList>
    </citation>
    <scope>NUCLEOTIDE SEQUENCE [LARGE SCALE GENOMIC DNA]</scope>
    <source>
        <strain evidence="1 2">KNP414</strain>
    </source>
</reference>
<protein>
    <submittedName>
        <fullName evidence="1">Uncharacterized protein</fullName>
    </submittedName>
</protein>
<dbReference type="HOGENOM" id="CLU_2918297_0_0_9"/>
<evidence type="ECO:0000313" key="2">
    <source>
        <dbReference type="Proteomes" id="UP000006620"/>
    </source>
</evidence>
<gene>
    <name evidence="1" type="ordered locus">KNP414_03318</name>
</gene>
<dbReference type="AlphaFoldDB" id="F8F5Y8"/>
<dbReference type="EMBL" id="CP002869">
    <property type="protein sequence ID" value="AEI41876.1"/>
    <property type="molecule type" value="Genomic_DNA"/>
</dbReference>
<dbReference type="Proteomes" id="UP000006620">
    <property type="component" value="Chromosome"/>
</dbReference>
<proteinExistence type="predicted"/>
<accession>F8F5Y8</accession>
<evidence type="ECO:0000313" key="1">
    <source>
        <dbReference type="EMBL" id="AEI41876.1"/>
    </source>
</evidence>
<dbReference type="KEGG" id="pms:KNP414_03318"/>
<organism evidence="1 2">
    <name type="scientific">Paenibacillus mucilaginosus (strain KNP414)</name>
    <dbReference type="NCBI Taxonomy" id="1036673"/>
    <lineage>
        <taxon>Bacteria</taxon>
        <taxon>Bacillati</taxon>
        <taxon>Bacillota</taxon>
        <taxon>Bacilli</taxon>
        <taxon>Bacillales</taxon>
        <taxon>Paenibacillaceae</taxon>
        <taxon>Paenibacillus</taxon>
    </lineage>
</organism>